<proteinExistence type="predicted"/>
<dbReference type="OMA" id="LDWKVAI"/>
<accession>A0A0L0HN72</accession>
<dbReference type="RefSeq" id="XP_016610424.1">
    <property type="nucleotide sequence ID" value="XM_016751142.1"/>
</dbReference>
<dbReference type="STRING" id="645134.A0A0L0HN72"/>
<dbReference type="SUPFAM" id="SSF53474">
    <property type="entry name" value="alpha/beta-Hydrolases"/>
    <property type="match status" value="1"/>
</dbReference>
<keyword evidence="3" id="KW-1185">Reference proteome</keyword>
<evidence type="ECO:0000313" key="3">
    <source>
        <dbReference type="Proteomes" id="UP000053201"/>
    </source>
</evidence>
<dbReference type="Gene3D" id="3.40.50.1820">
    <property type="entry name" value="alpha/beta hydrolase"/>
    <property type="match status" value="1"/>
</dbReference>
<organism evidence="2 3">
    <name type="scientific">Spizellomyces punctatus (strain DAOM BR117)</name>
    <dbReference type="NCBI Taxonomy" id="645134"/>
    <lineage>
        <taxon>Eukaryota</taxon>
        <taxon>Fungi</taxon>
        <taxon>Fungi incertae sedis</taxon>
        <taxon>Chytridiomycota</taxon>
        <taxon>Chytridiomycota incertae sedis</taxon>
        <taxon>Chytridiomycetes</taxon>
        <taxon>Spizellomycetales</taxon>
        <taxon>Spizellomycetaceae</taxon>
        <taxon>Spizellomyces</taxon>
    </lineage>
</organism>
<feature type="domain" description="Dienelactone hydrolase" evidence="1">
    <location>
        <begin position="64"/>
        <end position="295"/>
    </location>
</feature>
<sequence>MPFLQTPFRVLRGLHARAPLLNPALKGRWFSAGSRLHKSSLPVLEFQPQGEVEHDLNTEGSFVPEPVIIVLQEWWGINEQIKAHAQHLANDTGAIAIVPDLYRGKQALDAAEAAHLRDELDWPGAIDELSKLVKDLRKDGKRKIGSIGFCMGGALSLALAASIGPTKNPGPLNACVSFYGIPPLSLIDITPIPLYTPVQLHIGEKDNKKGFSDPETARAVQRKWEEVIRQHGGRHAEGFHKLEASVFFYPGQGHAFMNDLPWSLQQRKELGYEGGFDKDLVNLAWRRVTNFFIEHLKTL</sequence>
<dbReference type="eggNOG" id="KOG3043">
    <property type="taxonomic scope" value="Eukaryota"/>
</dbReference>
<dbReference type="VEuPathDB" id="FungiDB:SPPG_02854"/>
<dbReference type="Pfam" id="PF01738">
    <property type="entry name" value="DLH"/>
    <property type="match status" value="1"/>
</dbReference>
<dbReference type="Proteomes" id="UP000053201">
    <property type="component" value="Unassembled WGS sequence"/>
</dbReference>
<evidence type="ECO:0000259" key="1">
    <source>
        <dbReference type="Pfam" id="PF01738"/>
    </source>
</evidence>
<protein>
    <recommendedName>
        <fullName evidence="1">Dienelactone hydrolase domain-containing protein</fullName>
    </recommendedName>
</protein>
<gene>
    <name evidence="2" type="ORF">SPPG_02854</name>
</gene>
<evidence type="ECO:0000313" key="2">
    <source>
        <dbReference type="EMBL" id="KND02385.1"/>
    </source>
</evidence>
<dbReference type="InterPro" id="IPR002925">
    <property type="entry name" value="Dienelactn_hydro"/>
</dbReference>
<dbReference type="GeneID" id="27686413"/>
<dbReference type="EMBL" id="KQ257453">
    <property type="protein sequence ID" value="KND02385.1"/>
    <property type="molecule type" value="Genomic_DNA"/>
</dbReference>
<dbReference type="GO" id="GO:0016787">
    <property type="term" value="F:hydrolase activity"/>
    <property type="evidence" value="ECO:0007669"/>
    <property type="project" value="InterPro"/>
</dbReference>
<dbReference type="AlphaFoldDB" id="A0A0L0HN72"/>
<dbReference type="PANTHER" id="PTHR46623">
    <property type="entry name" value="CARBOXYMETHYLENEBUTENOLIDASE-RELATED"/>
    <property type="match status" value="1"/>
</dbReference>
<dbReference type="InParanoid" id="A0A0L0HN72"/>
<dbReference type="InterPro" id="IPR051049">
    <property type="entry name" value="Dienelactone_hydrolase-like"/>
</dbReference>
<dbReference type="OrthoDB" id="17560at2759"/>
<dbReference type="PANTHER" id="PTHR46623:SF6">
    <property type="entry name" value="ALPHA_BETA-HYDROLASES SUPERFAMILY PROTEIN"/>
    <property type="match status" value="1"/>
</dbReference>
<name>A0A0L0HN72_SPIPD</name>
<dbReference type="InterPro" id="IPR029058">
    <property type="entry name" value="AB_hydrolase_fold"/>
</dbReference>
<reference evidence="2 3" key="1">
    <citation type="submission" date="2009-08" db="EMBL/GenBank/DDBJ databases">
        <title>The Genome Sequence of Spizellomyces punctatus strain DAOM BR117.</title>
        <authorList>
            <consortium name="The Broad Institute Genome Sequencing Platform"/>
            <person name="Russ C."/>
            <person name="Cuomo C."/>
            <person name="Shea T."/>
            <person name="Young S.K."/>
            <person name="Zeng Q."/>
            <person name="Koehrsen M."/>
            <person name="Haas B."/>
            <person name="Borodovsky M."/>
            <person name="Guigo R."/>
            <person name="Alvarado L."/>
            <person name="Berlin A."/>
            <person name="Bochicchio J."/>
            <person name="Borenstein D."/>
            <person name="Chapman S."/>
            <person name="Chen Z."/>
            <person name="Engels R."/>
            <person name="Freedman E."/>
            <person name="Gellesch M."/>
            <person name="Goldberg J."/>
            <person name="Griggs A."/>
            <person name="Gujja S."/>
            <person name="Heiman D."/>
            <person name="Hepburn T."/>
            <person name="Howarth C."/>
            <person name="Jen D."/>
            <person name="Larson L."/>
            <person name="Lewis B."/>
            <person name="Mehta T."/>
            <person name="Park D."/>
            <person name="Pearson M."/>
            <person name="Roberts A."/>
            <person name="Saif S."/>
            <person name="Shenoy N."/>
            <person name="Sisk P."/>
            <person name="Stolte C."/>
            <person name="Sykes S."/>
            <person name="Thomson T."/>
            <person name="Walk T."/>
            <person name="White J."/>
            <person name="Yandava C."/>
            <person name="Burger G."/>
            <person name="Gray M.W."/>
            <person name="Holland P.W.H."/>
            <person name="King N."/>
            <person name="Lang F.B.F."/>
            <person name="Roger A.J."/>
            <person name="Ruiz-Trillo I."/>
            <person name="Lander E."/>
            <person name="Nusbaum C."/>
        </authorList>
    </citation>
    <scope>NUCLEOTIDE SEQUENCE [LARGE SCALE GENOMIC DNA]</scope>
    <source>
        <strain evidence="2 3">DAOM BR117</strain>
    </source>
</reference>